<dbReference type="AlphaFoldDB" id="A0A4S8L651"/>
<name>A0A4S8L651_DENBC</name>
<organism evidence="1 2">
    <name type="scientific">Dendrothele bispora (strain CBS 962.96)</name>
    <dbReference type="NCBI Taxonomy" id="1314807"/>
    <lineage>
        <taxon>Eukaryota</taxon>
        <taxon>Fungi</taxon>
        <taxon>Dikarya</taxon>
        <taxon>Basidiomycota</taxon>
        <taxon>Agaricomycotina</taxon>
        <taxon>Agaricomycetes</taxon>
        <taxon>Agaricomycetidae</taxon>
        <taxon>Agaricales</taxon>
        <taxon>Agaricales incertae sedis</taxon>
        <taxon>Dendrothele</taxon>
    </lineage>
</organism>
<feature type="non-terminal residue" evidence="1">
    <location>
        <position position="100"/>
    </location>
</feature>
<gene>
    <name evidence="1" type="ORF">K435DRAFT_582448</name>
</gene>
<protein>
    <submittedName>
        <fullName evidence="1">Uncharacterized protein</fullName>
    </submittedName>
</protein>
<sequence>RVKRWREEVLLLQEEMRRCLVTLKWQAQQWEGRADIDTYEGERWEGSAAYAYDQADVRLRICARFEELWSSTVVESARKFQPGDLELESLSSVPEMEVDE</sequence>
<evidence type="ECO:0000313" key="2">
    <source>
        <dbReference type="Proteomes" id="UP000297245"/>
    </source>
</evidence>
<accession>A0A4S8L651</accession>
<keyword evidence="2" id="KW-1185">Reference proteome</keyword>
<feature type="non-terminal residue" evidence="1">
    <location>
        <position position="1"/>
    </location>
</feature>
<evidence type="ECO:0000313" key="1">
    <source>
        <dbReference type="EMBL" id="THU84097.1"/>
    </source>
</evidence>
<proteinExistence type="predicted"/>
<dbReference type="Proteomes" id="UP000297245">
    <property type="component" value="Unassembled WGS sequence"/>
</dbReference>
<dbReference type="OrthoDB" id="3257768at2759"/>
<dbReference type="EMBL" id="ML179622">
    <property type="protein sequence ID" value="THU84097.1"/>
    <property type="molecule type" value="Genomic_DNA"/>
</dbReference>
<reference evidence="1 2" key="1">
    <citation type="journal article" date="2019" name="Nat. Ecol. Evol.">
        <title>Megaphylogeny resolves global patterns of mushroom evolution.</title>
        <authorList>
            <person name="Varga T."/>
            <person name="Krizsan K."/>
            <person name="Foldi C."/>
            <person name="Dima B."/>
            <person name="Sanchez-Garcia M."/>
            <person name="Sanchez-Ramirez S."/>
            <person name="Szollosi G.J."/>
            <person name="Szarkandi J.G."/>
            <person name="Papp V."/>
            <person name="Albert L."/>
            <person name="Andreopoulos W."/>
            <person name="Angelini C."/>
            <person name="Antonin V."/>
            <person name="Barry K.W."/>
            <person name="Bougher N.L."/>
            <person name="Buchanan P."/>
            <person name="Buyck B."/>
            <person name="Bense V."/>
            <person name="Catcheside P."/>
            <person name="Chovatia M."/>
            <person name="Cooper J."/>
            <person name="Damon W."/>
            <person name="Desjardin D."/>
            <person name="Finy P."/>
            <person name="Geml J."/>
            <person name="Haridas S."/>
            <person name="Hughes K."/>
            <person name="Justo A."/>
            <person name="Karasinski D."/>
            <person name="Kautmanova I."/>
            <person name="Kiss B."/>
            <person name="Kocsube S."/>
            <person name="Kotiranta H."/>
            <person name="LaButti K.M."/>
            <person name="Lechner B.E."/>
            <person name="Liimatainen K."/>
            <person name="Lipzen A."/>
            <person name="Lukacs Z."/>
            <person name="Mihaltcheva S."/>
            <person name="Morgado L.N."/>
            <person name="Niskanen T."/>
            <person name="Noordeloos M.E."/>
            <person name="Ohm R.A."/>
            <person name="Ortiz-Santana B."/>
            <person name="Ovrebo C."/>
            <person name="Racz N."/>
            <person name="Riley R."/>
            <person name="Savchenko A."/>
            <person name="Shiryaev A."/>
            <person name="Soop K."/>
            <person name="Spirin V."/>
            <person name="Szebenyi C."/>
            <person name="Tomsovsky M."/>
            <person name="Tulloss R.E."/>
            <person name="Uehling J."/>
            <person name="Grigoriev I.V."/>
            <person name="Vagvolgyi C."/>
            <person name="Papp T."/>
            <person name="Martin F.M."/>
            <person name="Miettinen O."/>
            <person name="Hibbett D.S."/>
            <person name="Nagy L.G."/>
        </authorList>
    </citation>
    <scope>NUCLEOTIDE SEQUENCE [LARGE SCALE GENOMIC DNA]</scope>
    <source>
        <strain evidence="1 2">CBS 962.96</strain>
    </source>
</reference>